<dbReference type="InterPro" id="IPR001719">
    <property type="entry name" value="AP_endonuc_2"/>
</dbReference>
<dbReference type="GO" id="GO:0003906">
    <property type="term" value="F:DNA-(apurinic or apyrimidinic site) endonuclease activity"/>
    <property type="evidence" value="ECO:0007669"/>
    <property type="project" value="TreeGrafter"/>
</dbReference>
<dbReference type="PANTHER" id="PTHR21445">
    <property type="entry name" value="ENDONUCLEASE IV ENDODEOXYRIBONUCLEASE IV"/>
    <property type="match status" value="1"/>
</dbReference>
<dbReference type="STRING" id="1529.SAMN04487885_1439"/>
<organism evidence="2 3">
    <name type="scientific">Clostridium cadaveris</name>
    <dbReference type="NCBI Taxonomy" id="1529"/>
    <lineage>
        <taxon>Bacteria</taxon>
        <taxon>Bacillati</taxon>
        <taxon>Bacillota</taxon>
        <taxon>Clostridia</taxon>
        <taxon>Eubacteriales</taxon>
        <taxon>Clostridiaceae</taxon>
        <taxon>Clostridium</taxon>
    </lineage>
</organism>
<keyword evidence="3" id="KW-1185">Reference proteome</keyword>
<dbReference type="Proteomes" id="UP000182135">
    <property type="component" value="Unassembled WGS sequence"/>
</dbReference>
<dbReference type="eggNOG" id="COG1082">
    <property type="taxonomic scope" value="Bacteria"/>
</dbReference>
<evidence type="ECO:0000313" key="2">
    <source>
        <dbReference type="EMBL" id="SFG27713.1"/>
    </source>
</evidence>
<dbReference type="GO" id="GO:0006284">
    <property type="term" value="P:base-excision repair"/>
    <property type="evidence" value="ECO:0007669"/>
    <property type="project" value="TreeGrafter"/>
</dbReference>
<sequence length="324" mass="38463">MIKLLSMFAYSFDTERYDNDKKVISEFLLKNEFQGIELMAPLYMDENIIPKEMVKGVHLANYPAWIDLWTGNHEKLLQSLRSEERIQSFYGGTDRNVMIKKYRDEIRAAEKIGAKYGVFHIGHVDLEDIFNYEFTYSDEEVVEKSIELLNEIFRDFQTDIMILLENLWWPGMTLRKKELVRKLIDGIEYKNVGIMLDTGHLMNTNFELRSEEEGVKFVIDTIEDLGELKEYIKGIHFHCSLSGEYTKNMLLESKELNYKDMDFNEMESLVYDRLMKIDWHKPFTEKCAKDIIDYIQPKYLVYEFVTDSLEKLQAYIDKQNESIN</sequence>
<dbReference type="GO" id="GO:0016853">
    <property type="term" value="F:isomerase activity"/>
    <property type="evidence" value="ECO:0007669"/>
    <property type="project" value="UniProtKB-KW"/>
</dbReference>
<dbReference type="GO" id="GO:0008270">
    <property type="term" value="F:zinc ion binding"/>
    <property type="evidence" value="ECO:0007669"/>
    <property type="project" value="InterPro"/>
</dbReference>
<dbReference type="RefSeq" id="WP_074846691.1">
    <property type="nucleotide sequence ID" value="NZ_FOOE01000043.1"/>
</dbReference>
<dbReference type="InterPro" id="IPR036237">
    <property type="entry name" value="Xyl_isomerase-like_sf"/>
</dbReference>
<evidence type="ECO:0000313" key="3">
    <source>
        <dbReference type="Proteomes" id="UP000182135"/>
    </source>
</evidence>
<accession>A0A1I2QJB3</accession>
<dbReference type="Pfam" id="PF01261">
    <property type="entry name" value="AP_endonuc_2"/>
    <property type="match status" value="1"/>
</dbReference>
<dbReference type="InterPro" id="IPR013022">
    <property type="entry name" value="Xyl_isomerase-like_TIM-brl"/>
</dbReference>
<feature type="domain" description="Xylose isomerase-like TIM barrel" evidence="1">
    <location>
        <begin position="99"/>
        <end position="239"/>
    </location>
</feature>
<dbReference type="GO" id="GO:0008081">
    <property type="term" value="F:phosphoric diester hydrolase activity"/>
    <property type="evidence" value="ECO:0007669"/>
    <property type="project" value="TreeGrafter"/>
</dbReference>
<proteinExistence type="predicted"/>
<dbReference type="SUPFAM" id="SSF51658">
    <property type="entry name" value="Xylose isomerase-like"/>
    <property type="match status" value="1"/>
</dbReference>
<dbReference type="GO" id="GO:0003677">
    <property type="term" value="F:DNA binding"/>
    <property type="evidence" value="ECO:0007669"/>
    <property type="project" value="InterPro"/>
</dbReference>
<dbReference type="Gene3D" id="3.20.20.150">
    <property type="entry name" value="Divalent-metal-dependent TIM barrel enzymes"/>
    <property type="match status" value="1"/>
</dbReference>
<keyword evidence="2" id="KW-0413">Isomerase</keyword>
<name>A0A1I2QJB3_9CLOT</name>
<dbReference type="PANTHER" id="PTHR21445:SF0">
    <property type="entry name" value="APURINIC-APYRIMIDINIC ENDONUCLEASE"/>
    <property type="match status" value="1"/>
</dbReference>
<evidence type="ECO:0000259" key="1">
    <source>
        <dbReference type="Pfam" id="PF01261"/>
    </source>
</evidence>
<reference evidence="2 3" key="1">
    <citation type="submission" date="2016-10" db="EMBL/GenBank/DDBJ databases">
        <authorList>
            <person name="de Groot N.N."/>
        </authorList>
    </citation>
    <scope>NUCLEOTIDE SEQUENCE [LARGE SCALE GENOMIC DNA]</scope>
    <source>
        <strain evidence="2 3">NLAE-zl-G419</strain>
    </source>
</reference>
<dbReference type="AlphaFoldDB" id="A0A1I2QJB3"/>
<gene>
    <name evidence="2" type="ORF">SAMN04487885_1439</name>
</gene>
<protein>
    <submittedName>
        <fullName evidence="2">Xylose isomerase-like TIM barrel</fullName>
    </submittedName>
</protein>
<dbReference type="EMBL" id="FOOE01000043">
    <property type="protein sequence ID" value="SFG27713.1"/>
    <property type="molecule type" value="Genomic_DNA"/>
</dbReference>
<dbReference type="OrthoDB" id="6253202at2"/>